<dbReference type="Proteomes" id="UP000295680">
    <property type="component" value="Unassembled WGS sequence"/>
</dbReference>
<sequence length="203" mass="21971">MDPVVTKILLDTPPCQSRRHFDELCVPGVRHGYLLCDTCLDVVETALVDLPDWFDHCACRVRSEIVATLSSWCARVVAGRGVRAPDRLNVALLTGFLAVHMQWLITRPGAAKFADDLADLGAAVRDVGQPPPGPPTSLGPCPWPKCDQELHATADETATIQQISCAAGHRWPPDQWLALSRELADQRERDHPDPADGAGGAAS</sequence>
<dbReference type="OrthoDB" id="4261376at2"/>
<name>A0A4R2ITF7_9PSEU</name>
<comment type="caution">
    <text evidence="2">The sequence shown here is derived from an EMBL/GenBank/DDBJ whole genome shotgun (WGS) entry which is preliminary data.</text>
</comment>
<accession>A0A4R2ITF7</accession>
<evidence type="ECO:0000313" key="2">
    <source>
        <dbReference type="EMBL" id="TCO47428.1"/>
    </source>
</evidence>
<dbReference type="RefSeq" id="WP_132125714.1">
    <property type="nucleotide sequence ID" value="NZ_SLWS01000017.1"/>
</dbReference>
<reference evidence="2 3" key="1">
    <citation type="submission" date="2019-03" db="EMBL/GenBank/DDBJ databases">
        <title>Genomic Encyclopedia of Type Strains, Phase IV (KMG-IV): sequencing the most valuable type-strain genomes for metagenomic binning, comparative biology and taxonomic classification.</title>
        <authorList>
            <person name="Goeker M."/>
        </authorList>
    </citation>
    <scope>NUCLEOTIDE SEQUENCE [LARGE SCALE GENOMIC DNA]</scope>
    <source>
        <strain evidence="2 3">DSM 45934</strain>
    </source>
</reference>
<dbReference type="AlphaFoldDB" id="A0A4R2ITF7"/>
<proteinExistence type="predicted"/>
<evidence type="ECO:0000256" key="1">
    <source>
        <dbReference type="SAM" id="MobiDB-lite"/>
    </source>
</evidence>
<organism evidence="2 3">
    <name type="scientific">Actinocrispum wychmicini</name>
    <dbReference type="NCBI Taxonomy" id="1213861"/>
    <lineage>
        <taxon>Bacteria</taxon>
        <taxon>Bacillati</taxon>
        <taxon>Actinomycetota</taxon>
        <taxon>Actinomycetes</taxon>
        <taxon>Pseudonocardiales</taxon>
        <taxon>Pseudonocardiaceae</taxon>
        <taxon>Actinocrispum</taxon>
    </lineage>
</organism>
<dbReference type="EMBL" id="SLWS01000017">
    <property type="protein sequence ID" value="TCO47428.1"/>
    <property type="molecule type" value="Genomic_DNA"/>
</dbReference>
<protein>
    <submittedName>
        <fullName evidence="2">Uncharacterized protein</fullName>
    </submittedName>
</protein>
<feature type="region of interest" description="Disordered" evidence="1">
    <location>
        <begin position="176"/>
        <end position="203"/>
    </location>
</feature>
<feature type="compositionally biased region" description="Basic and acidic residues" evidence="1">
    <location>
        <begin position="182"/>
        <end position="194"/>
    </location>
</feature>
<evidence type="ECO:0000313" key="3">
    <source>
        <dbReference type="Proteomes" id="UP000295680"/>
    </source>
</evidence>
<gene>
    <name evidence="2" type="ORF">EV192_117168</name>
</gene>
<keyword evidence="3" id="KW-1185">Reference proteome</keyword>